<protein>
    <submittedName>
        <fullName evidence="1">Uncharacterized protein</fullName>
    </submittedName>
</protein>
<evidence type="ECO:0000313" key="2">
    <source>
        <dbReference type="Proteomes" id="UP000055024"/>
    </source>
</evidence>
<organism evidence="1 2">
    <name type="scientific">Trichinella zimbabwensis</name>
    <dbReference type="NCBI Taxonomy" id="268475"/>
    <lineage>
        <taxon>Eukaryota</taxon>
        <taxon>Metazoa</taxon>
        <taxon>Ecdysozoa</taxon>
        <taxon>Nematoda</taxon>
        <taxon>Enoplea</taxon>
        <taxon>Dorylaimia</taxon>
        <taxon>Trichinellida</taxon>
        <taxon>Trichinellidae</taxon>
        <taxon>Trichinella</taxon>
    </lineage>
</organism>
<proteinExistence type="predicted"/>
<evidence type="ECO:0000313" key="1">
    <source>
        <dbReference type="EMBL" id="KRZ16601.1"/>
    </source>
</evidence>
<dbReference type="EMBL" id="JYDP01000010">
    <property type="protein sequence ID" value="KRZ16601.1"/>
    <property type="molecule type" value="Genomic_DNA"/>
</dbReference>
<reference evidence="1 2" key="1">
    <citation type="submission" date="2015-01" db="EMBL/GenBank/DDBJ databases">
        <title>Evolution of Trichinella species and genotypes.</title>
        <authorList>
            <person name="Korhonen P.K."/>
            <person name="Edoardo P."/>
            <person name="Giuseppe L.R."/>
            <person name="Gasser R.B."/>
        </authorList>
    </citation>
    <scope>NUCLEOTIDE SEQUENCE [LARGE SCALE GENOMIC DNA]</scope>
    <source>
        <strain evidence="1">ISS1029</strain>
    </source>
</reference>
<dbReference type="AlphaFoldDB" id="A0A0V1I111"/>
<gene>
    <name evidence="1" type="ORF">T11_11040</name>
</gene>
<name>A0A0V1I111_9BILA</name>
<accession>A0A0V1I111</accession>
<sequence>MQYFNSEAEMIGVLLNADGRDLLGQRRQQRVPLLAIENVDAKDCLGGLQLVYSGLGFVKQGSFGLERCRSRSSCDQLFPTKWVNKNVLSAPKLWL</sequence>
<comment type="caution">
    <text evidence="1">The sequence shown here is derived from an EMBL/GenBank/DDBJ whole genome shotgun (WGS) entry which is preliminary data.</text>
</comment>
<keyword evidence="2" id="KW-1185">Reference proteome</keyword>
<dbReference type="Proteomes" id="UP000055024">
    <property type="component" value="Unassembled WGS sequence"/>
</dbReference>